<accession>A0A4C1W973</accession>
<dbReference type="Proteomes" id="UP000299102">
    <property type="component" value="Unassembled WGS sequence"/>
</dbReference>
<comment type="caution">
    <text evidence="2">The sequence shown here is derived from an EMBL/GenBank/DDBJ whole genome shotgun (WGS) entry which is preliminary data.</text>
</comment>
<dbReference type="EMBL" id="BGZK01000494">
    <property type="protein sequence ID" value="GBP47062.1"/>
    <property type="molecule type" value="Genomic_DNA"/>
</dbReference>
<keyword evidence="3" id="KW-1185">Reference proteome</keyword>
<name>A0A4C1W973_EUMVA</name>
<evidence type="ECO:0000313" key="2">
    <source>
        <dbReference type="EMBL" id="GBP47062.1"/>
    </source>
</evidence>
<evidence type="ECO:0000313" key="3">
    <source>
        <dbReference type="Proteomes" id="UP000299102"/>
    </source>
</evidence>
<gene>
    <name evidence="2" type="ORF">EVAR_29665_1</name>
</gene>
<sequence>MRAGAVIYNIRLTRFRPQLLPRGHRVSSLIFHTSTDNAVDHDPALVSALAIDSGSDFDSYYHIKIVPTNYMDRSCRRPSKARALRYGAMWHYATAAMCADRNVPWRADTTSGGKIGYRNLYIHRDEDVVLPPARYAGRERLRRDAPKLKDSGIALSGRASGHFTALPMLTQRLCGDVAIYHYFSPSGRPPGKGNRGRTRWEDEIKKTAGPKWKEVAQDRETNGHRWRRPIPTMEFPIDIDEK</sequence>
<dbReference type="AlphaFoldDB" id="A0A4C1W973"/>
<reference evidence="2 3" key="1">
    <citation type="journal article" date="2019" name="Commun. Biol.">
        <title>The bagworm genome reveals a unique fibroin gene that provides high tensile strength.</title>
        <authorList>
            <person name="Kono N."/>
            <person name="Nakamura H."/>
            <person name="Ohtoshi R."/>
            <person name="Tomita M."/>
            <person name="Numata K."/>
            <person name="Arakawa K."/>
        </authorList>
    </citation>
    <scope>NUCLEOTIDE SEQUENCE [LARGE SCALE GENOMIC DNA]</scope>
</reference>
<organism evidence="2 3">
    <name type="scientific">Eumeta variegata</name>
    <name type="common">Bagworm moth</name>
    <name type="synonym">Eumeta japonica</name>
    <dbReference type="NCBI Taxonomy" id="151549"/>
    <lineage>
        <taxon>Eukaryota</taxon>
        <taxon>Metazoa</taxon>
        <taxon>Ecdysozoa</taxon>
        <taxon>Arthropoda</taxon>
        <taxon>Hexapoda</taxon>
        <taxon>Insecta</taxon>
        <taxon>Pterygota</taxon>
        <taxon>Neoptera</taxon>
        <taxon>Endopterygota</taxon>
        <taxon>Lepidoptera</taxon>
        <taxon>Glossata</taxon>
        <taxon>Ditrysia</taxon>
        <taxon>Tineoidea</taxon>
        <taxon>Psychidae</taxon>
        <taxon>Oiketicinae</taxon>
        <taxon>Eumeta</taxon>
    </lineage>
</organism>
<feature type="region of interest" description="Disordered" evidence="1">
    <location>
        <begin position="185"/>
        <end position="242"/>
    </location>
</feature>
<feature type="compositionally biased region" description="Basic and acidic residues" evidence="1">
    <location>
        <begin position="198"/>
        <end position="223"/>
    </location>
</feature>
<evidence type="ECO:0000256" key="1">
    <source>
        <dbReference type="SAM" id="MobiDB-lite"/>
    </source>
</evidence>
<proteinExistence type="predicted"/>
<protein>
    <submittedName>
        <fullName evidence="2">Uncharacterized protein</fullName>
    </submittedName>
</protein>